<keyword evidence="3" id="KW-0808">Transferase</keyword>
<evidence type="ECO:0000313" key="2">
    <source>
        <dbReference type="Proteomes" id="UP000694923"/>
    </source>
</evidence>
<feature type="compositionally biased region" description="Polar residues" evidence="1">
    <location>
        <begin position="194"/>
        <end position="207"/>
    </location>
</feature>
<dbReference type="GeneID" id="103603445"/>
<feature type="region of interest" description="Disordered" evidence="1">
    <location>
        <begin position="59"/>
        <end position="79"/>
    </location>
</feature>
<evidence type="ECO:0000256" key="1">
    <source>
        <dbReference type="SAM" id="MobiDB-lite"/>
    </source>
</evidence>
<dbReference type="GO" id="GO:0016301">
    <property type="term" value="F:kinase activity"/>
    <property type="evidence" value="ECO:0007669"/>
    <property type="project" value="UniProtKB-KW"/>
</dbReference>
<feature type="region of interest" description="Disordered" evidence="1">
    <location>
        <begin position="1"/>
        <end position="43"/>
    </location>
</feature>
<feature type="compositionally biased region" description="Polar residues" evidence="1">
    <location>
        <begin position="1"/>
        <end position="15"/>
    </location>
</feature>
<sequence length="214" mass="23883">MKPSQEKNQPLQTAAISPPPSEFHPQNFEALPQTPSSTSLIKKEKDKITQYYASRNMKLSQVDSRPAQSSVISKSPTVTQPQIFQRVPQTTSSSSLTKVRITQTFDSIKTQPSQEQGQFLPTSDKREHPTTSPSQTLQRPSQTAFSRFLSKNMGDRSTQTYDSRMKKSFQEWIQGLPASDMKEHPAASPPHTLQRPSQTLSSSSLTKGMQDKSA</sequence>
<evidence type="ECO:0000313" key="3">
    <source>
        <dbReference type="RefSeq" id="XP_008586183.1"/>
    </source>
</evidence>
<proteinExistence type="predicted"/>
<accession>A0ABM0RZZ2</accession>
<name>A0ABM0RZZ2_GALVR</name>
<dbReference type="Proteomes" id="UP000694923">
    <property type="component" value="Unplaced"/>
</dbReference>
<feature type="compositionally biased region" description="Polar residues" evidence="1">
    <location>
        <begin position="105"/>
        <end position="121"/>
    </location>
</feature>
<protein>
    <submittedName>
        <fullName evidence="3">Probable serine/threonine-protein kinase samkC</fullName>
    </submittedName>
</protein>
<feature type="region of interest" description="Disordered" evidence="1">
    <location>
        <begin position="172"/>
        <end position="214"/>
    </location>
</feature>
<feature type="region of interest" description="Disordered" evidence="1">
    <location>
        <begin position="105"/>
        <end position="142"/>
    </location>
</feature>
<keyword evidence="2" id="KW-1185">Reference proteome</keyword>
<reference evidence="3" key="1">
    <citation type="submission" date="2025-08" db="UniProtKB">
        <authorList>
            <consortium name="RefSeq"/>
        </authorList>
    </citation>
    <scope>IDENTIFICATION</scope>
</reference>
<feature type="region of interest" description="Disordered" evidence="1">
    <location>
        <begin position="147"/>
        <end position="166"/>
    </location>
</feature>
<gene>
    <name evidence="3" type="primary">LOC103603445</name>
</gene>
<feature type="compositionally biased region" description="Polar residues" evidence="1">
    <location>
        <begin position="130"/>
        <end position="142"/>
    </location>
</feature>
<dbReference type="RefSeq" id="XP_008586183.1">
    <property type="nucleotide sequence ID" value="XM_008587961.1"/>
</dbReference>
<organism evidence="2 3">
    <name type="scientific">Galeopterus variegatus</name>
    <name type="common">Malayan flying lemur</name>
    <name type="synonym">Cynocephalus variegatus</name>
    <dbReference type="NCBI Taxonomy" id="482537"/>
    <lineage>
        <taxon>Eukaryota</taxon>
        <taxon>Metazoa</taxon>
        <taxon>Chordata</taxon>
        <taxon>Craniata</taxon>
        <taxon>Vertebrata</taxon>
        <taxon>Euteleostomi</taxon>
        <taxon>Mammalia</taxon>
        <taxon>Eutheria</taxon>
        <taxon>Euarchontoglires</taxon>
        <taxon>Dermoptera</taxon>
        <taxon>Cynocephalidae</taxon>
        <taxon>Galeopterus</taxon>
    </lineage>
</organism>
<keyword evidence="3" id="KW-0418">Kinase</keyword>